<dbReference type="AlphaFoldDB" id="A0A0J1FVT6"/>
<evidence type="ECO:0000256" key="3">
    <source>
        <dbReference type="ARBA" id="ARBA00022692"/>
    </source>
</evidence>
<keyword evidence="5 6" id="KW-0472">Membrane</keyword>
<feature type="transmembrane region" description="Helical" evidence="6">
    <location>
        <begin position="61"/>
        <end position="83"/>
    </location>
</feature>
<dbReference type="CDD" id="cd16914">
    <property type="entry name" value="EcfT"/>
    <property type="match status" value="1"/>
</dbReference>
<comment type="subcellular location">
    <subcellularLocation>
        <location evidence="1">Membrane</location>
        <topology evidence="1">Multi-pass membrane protein</topology>
    </subcellularLocation>
</comment>
<evidence type="ECO:0000256" key="1">
    <source>
        <dbReference type="ARBA" id="ARBA00004141"/>
    </source>
</evidence>
<dbReference type="GO" id="GO:0005886">
    <property type="term" value="C:plasma membrane"/>
    <property type="evidence" value="ECO:0007669"/>
    <property type="project" value="UniProtKB-ARBA"/>
</dbReference>
<feature type="transmembrane region" description="Helical" evidence="6">
    <location>
        <begin position="235"/>
        <end position="253"/>
    </location>
</feature>
<keyword evidence="2" id="KW-1003">Cell membrane</keyword>
<dbReference type="STRING" id="476652.DEAC_c07370"/>
<dbReference type="Pfam" id="PF02361">
    <property type="entry name" value="CbiQ"/>
    <property type="match status" value="1"/>
</dbReference>
<dbReference type="PANTHER" id="PTHR34857">
    <property type="entry name" value="SLL0384 PROTEIN"/>
    <property type="match status" value="1"/>
</dbReference>
<dbReference type="PANTHER" id="PTHR34857:SF2">
    <property type="entry name" value="SLL0384 PROTEIN"/>
    <property type="match status" value="1"/>
</dbReference>
<evidence type="ECO:0000256" key="2">
    <source>
        <dbReference type="ARBA" id="ARBA00022475"/>
    </source>
</evidence>
<dbReference type="EMBL" id="LDZY01000002">
    <property type="protein sequence ID" value="KLU67524.1"/>
    <property type="molecule type" value="Genomic_DNA"/>
</dbReference>
<evidence type="ECO:0000313" key="8">
    <source>
        <dbReference type="Proteomes" id="UP000036356"/>
    </source>
</evidence>
<sequence>MDSQELYWFSDSVLHRLDPRLKVGGLAILSLLLTLTRWQGLVLTSLALMGLVIISHTPLRLFRGMTFVLLWLGIFYGVAAGWVWSQSASFWQGHWSQAGLLQAVFMLWRITLIFGLTRLFAAVTLPMEQGLGIVYFFAPLTSLSTKAAEFALLLTLTLRFIPLLGEEAALIWKARMIKGNWPTTWLRRSWEICQLIVPLILISLKRAEELGETMLARGYGSGSFRTFLIHERTAMDWWGGIAVGLWGVLLLIWH</sequence>
<evidence type="ECO:0000256" key="6">
    <source>
        <dbReference type="SAM" id="Phobius"/>
    </source>
</evidence>
<name>A0A0J1FVT6_9FIRM</name>
<evidence type="ECO:0000256" key="4">
    <source>
        <dbReference type="ARBA" id="ARBA00022989"/>
    </source>
</evidence>
<dbReference type="Proteomes" id="UP000036356">
    <property type="component" value="Unassembled WGS sequence"/>
</dbReference>
<proteinExistence type="predicted"/>
<feature type="transmembrane region" description="Helical" evidence="6">
    <location>
        <begin position="95"/>
        <end position="112"/>
    </location>
</feature>
<keyword evidence="3 6" id="KW-0812">Transmembrane</keyword>
<dbReference type="InterPro" id="IPR051611">
    <property type="entry name" value="ECF_transporter_component"/>
</dbReference>
<reference evidence="7 8" key="1">
    <citation type="submission" date="2015-06" db="EMBL/GenBank/DDBJ databases">
        <title>Draft genome of the moderately acidophilic sulfate reducer Candidatus Desulfosporosinus acididurans strain M1.</title>
        <authorList>
            <person name="Poehlein A."/>
            <person name="Petzsch P."/>
            <person name="Johnson B.D."/>
            <person name="Schloemann M."/>
            <person name="Daniel R."/>
            <person name="Muehling M."/>
        </authorList>
    </citation>
    <scope>NUCLEOTIDE SEQUENCE [LARGE SCALE GENOMIC DNA]</scope>
    <source>
        <strain evidence="7 8">M1</strain>
    </source>
</reference>
<comment type="caution">
    <text evidence="7">The sequence shown here is derived from an EMBL/GenBank/DDBJ whole genome shotgun (WGS) entry which is preliminary data.</text>
</comment>
<dbReference type="InterPro" id="IPR003339">
    <property type="entry name" value="ABC/ECF_trnsptr_transmembrane"/>
</dbReference>
<dbReference type="RefSeq" id="WP_047808651.1">
    <property type="nucleotide sequence ID" value="NZ_LDZY01000002.1"/>
</dbReference>
<accession>A0A0J1FVT6</accession>
<protein>
    <submittedName>
        <fullName evidence="7">Energy-coupling factor transporter transmembrane protein EcfT</fullName>
    </submittedName>
</protein>
<dbReference type="PATRIC" id="fig|476652.3.peg.754"/>
<keyword evidence="8" id="KW-1185">Reference proteome</keyword>
<gene>
    <name evidence="7" type="primary">ecfT_1</name>
    <name evidence="7" type="ORF">DEAC_c07370</name>
</gene>
<evidence type="ECO:0000256" key="5">
    <source>
        <dbReference type="ARBA" id="ARBA00023136"/>
    </source>
</evidence>
<organism evidence="7 8">
    <name type="scientific">Desulfosporosinus acididurans</name>
    <dbReference type="NCBI Taxonomy" id="476652"/>
    <lineage>
        <taxon>Bacteria</taxon>
        <taxon>Bacillati</taxon>
        <taxon>Bacillota</taxon>
        <taxon>Clostridia</taxon>
        <taxon>Eubacteriales</taxon>
        <taxon>Desulfitobacteriaceae</taxon>
        <taxon>Desulfosporosinus</taxon>
    </lineage>
</organism>
<keyword evidence="4 6" id="KW-1133">Transmembrane helix</keyword>
<evidence type="ECO:0000313" key="7">
    <source>
        <dbReference type="EMBL" id="KLU67524.1"/>
    </source>
</evidence>
<feature type="transmembrane region" description="Helical" evidence="6">
    <location>
        <begin position="26"/>
        <end position="54"/>
    </location>
</feature>